<keyword evidence="2" id="KW-0436">Ligase</keyword>
<dbReference type="Pfam" id="PF00501">
    <property type="entry name" value="AMP-binding"/>
    <property type="match status" value="1"/>
</dbReference>
<proteinExistence type="inferred from homology"/>
<keyword evidence="5" id="KW-1185">Reference proteome</keyword>
<gene>
    <name evidence="4" type="ORF">HMPREF9140_01109</name>
</gene>
<accession>H1Q2H1</accession>
<sequence>MNLEEFFEEWYSEDAELLVRTSGSTGKPRPIWIEKKRMLSSARTTCNFLGLHPGNTALLCMPLDYIAGKMMVVRSIERGLKLIDVRPSGHPLADDSLPREIDFAAMVPIQVLNSLENREERNRLRNIRHLIIGGGVIDNQLAEDLKDFPNAIWSTYGMTETLSHIAFQRLNGPQASQWYEPLDGVDISFARDGCLTIYAPEVNPNILKTNDLVEIKINPSGKTLFKIKGRKDNVINSGGLKIQIEEIECLLRPYISLPFMITKCYDQKLGEAVVLLTEHDKPEELAETAHYILPKYQCPRHYLHIDHLPTTVTGKPARHQAEEIASRLKK</sequence>
<protein>
    <recommendedName>
        <fullName evidence="3">AMP-dependent synthetase/ligase domain-containing protein</fullName>
    </recommendedName>
</protein>
<dbReference type="EMBL" id="AGWK01000032">
    <property type="protein sequence ID" value="EHO70610.1"/>
    <property type="molecule type" value="Genomic_DNA"/>
</dbReference>
<dbReference type="Proteomes" id="UP000016023">
    <property type="component" value="Unassembled WGS sequence"/>
</dbReference>
<dbReference type="Gene3D" id="3.30.300.30">
    <property type="match status" value="1"/>
</dbReference>
<dbReference type="Gene3D" id="3.40.50.12780">
    <property type="entry name" value="N-terminal domain of ligase-like"/>
    <property type="match status" value="1"/>
</dbReference>
<dbReference type="PATRIC" id="fig|883158.3.peg.1120"/>
<feature type="domain" description="AMP-dependent synthetase/ligase" evidence="3">
    <location>
        <begin position="18"/>
        <end position="170"/>
    </location>
</feature>
<dbReference type="PANTHER" id="PTHR43201:SF5">
    <property type="entry name" value="MEDIUM-CHAIN ACYL-COA LIGASE ACSF2, MITOCHONDRIAL"/>
    <property type="match status" value="1"/>
</dbReference>
<dbReference type="RefSeq" id="WP_006952400.1">
    <property type="nucleotide sequence ID" value="NZ_JH594522.1"/>
</dbReference>
<dbReference type="HOGENOM" id="CLU_062005_0_0_10"/>
<evidence type="ECO:0000256" key="1">
    <source>
        <dbReference type="ARBA" id="ARBA00006432"/>
    </source>
</evidence>
<dbReference type="STRING" id="883158.HMPREF9140_01109"/>
<evidence type="ECO:0000313" key="5">
    <source>
        <dbReference type="Proteomes" id="UP000016023"/>
    </source>
</evidence>
<dbReference type="InterPro" id="IPR020845">
    <property type="entry name" value="AMP-binding_CS"/>
</dbReference>
<organism evidence="4 5">
    <name type="scientific">Prevotella micans F0438</name>
    <dbReference type="NCBI Taxonomy" id="883158"/>
    <lineage>
        <taxon>Bacteria</taxon>
        <taxon>Pseudomonadati</taxon>
        <taxon>Bacteroidota</taxon>
        <taxon>Bacteroidia</taxon>
        <taxon>Bacteroidales</taxon>
        <taxon>Prevotellaceae</taxon>
        <taxon>Prevotella</taxon>
    </lineage>
</organism>
<dbReference type="GO" id="GO:0031956">
    <property type="term" value="F:medium-chain fatty acid-CoA ligase activity"/>
    <property type="evidence" value="ECO:0007669"/>
    <property type="project" value="TreeGrafter"/>
</dbReference>
<dbReference type="PROSITE" id="PS00455">
    <property type="entry name" value="AMP_BINDING"/>
    <property type="match status" value="1"/>
</dbReference>
<name>H1Q2H1_9BACT</name>
<dbReference type="InterPro" id="IPR042099">
    <property type="entry name" value="ANL_N_sf"/>
</dbReference>
<comment type="caution">
    <text evidence="4">The sequence shown here is derived from an EMBL/GenBank/DDBJ whole genome shotgun (WGS) entry which is preliminary data.</text>
</comment>
<dbReference type="SUPFAM" id="SSF56801">
    <property type="entry name" value="Acetyl-CoA synthetase-like"/>
    <property type="match status" value="1"/>
</dbReference>
<comment type="similarity">
    <text evidence="1">Belongs to the ATP-dependent AMP-binding enzyme family.</text>
</comment>
<reference evidence="4 5" key="1">
    <citation type="submission" date="2011-12" db="EMBL/GenBank/DDBJ databases">
        <title>The Genome Sequence of Prevotella micans F0438.</title>
        <authorList>
            <consortium name="The Broad Institute Genome Sequencing Platform"/>
            <person name="Earl A."/>
            <person name="Ward D."/>
            <person name="Feldgarden M."/>
            <person name="Gevers D."/>
            <person name="Izard J."/>
            <person name="Baranova O.V."/>
            <person name="Blanton J.M."/>
            <person name="Wade W.G."/>
            <person name="Dewhirst F.E."/>
            <person name="Young S.K."/>
            <person name="Zeng Q."/>
            <person name="Gargeya S."/>
            <person name="Fitzgerald M."/>
            <person name="Haas B."/>
            <person name="Abouelleil A."/>
            <person name="Alvarado L."/>
            <person name="Arachchi H.M."/>
            <person name="Berlin A."/>
            <person name="Chapman S.B."/>
            <person name="Gearin G."/>
            <person name="Goldberg J."/>
            <person name="Griggs A."/>
            <person name="Gujja S."/>
            <person name="Hansen M."/>
            <person name="Heiman D."/>
            <person name="Howarth C."/>
            <person name="Larimer J."/>
            <person name="Lui A."/>
            <person name="MacDonald P.J.P."/>
            <person name="McCowen C."/>
            <person name="Montmayeur A."/>
            <person name="Murphy C."/>
            <person name="Neiman D."/>
            <person name="Pearson M."/>
            <person name="Priest M."/>
            <person name="Roberts A."/>
            <person name="Saif S."/>
            <person name="Shea T."/>
            <person name="Sisk P."/>
            <person name="Stolte C."/>
            <person name="Sykes S."/>
            <person name="Wortman J."/>
            <person name="Nusbaum C."/>
            <person name="Birren B."/>
        </authorList>
    </citation>
    <scope>NUCLEOTIDE SEQUENCE [LARGE SCALE GENOMIC DNA]</scope>
    <source>
        <strain evidence="4 5">F0438</strain>
    </source>
</reference>
<evidence type="ECO:0000256" key="2">
    <source>
        <dbReference type="ARBA" id="ARBA00022598"/>
    </source>
</evidence>
<dbReference type="AlphaFoldDB" id="H1Q2H1"/>
<dbReference type="eggNOG" id="COG0318">
    <property type="taxonomic scope" value="Bacteria"/>
</dbReference>
<dbReference type="InterPro" id="IPR000873">
    <property type="entry name" value="AMP-dep_synth/lig_dom"/>
</dbReference>
<dbReference type="InterPro" id="IPR045851">
    <property type="entry name" value="AMP-bd_C_sf"/>
</dbReference>
<evidence type="ECO:0000313" key="4">
    <source>
        <dbReference type="EMBL" id="EHO70610.1"/>
    </source>
</evidence>
<dbReference type="PANTHER" id="PTHR43201">
    <property type="entry name" value="ACYL-COA SYNTHETASE"/>
    <property type="match status" value="1"/>
</dbReference>
<dbReference type="GO" id="GO:0006631">
    <property type="term" value="P:fatty acid metabolic process"/>
    <property type="evidence" value="ECO:0007669"/>
    <property type="project" value="TreeGrafter"/>
</dbReference>
<evidence type="ECO:0000259" key="3">
    <source>
        <dbReference type="Pfam" id="PF00501"/>
    </source>
</evidence>